<accession>A0A9P0CU53</accession>
<feature type="domain" description="DUF4780" evidence="1">
    <location>
        <begin position="13"/>
        <end position="91"/>
    </location>
</feature>
<keyword evidence="3" id="KW-1185">Reference proteome</keyword>
<evidence type="ECO:0000313" key="3">
    <source>
        <dbReference type="Proteomes" id="UP001153636"/>
    </source>
</evidence>
<dbReference type="Pfam" id="PF16012">
    <property type="entry name" value="DUF4780"/>
    <property type="match status" value="1"/>
</dbReference>
<organism evidence="2 3">
    <name type="scientific">Psylliodes chrysocephalus</name>
    <dbReference type="NCBI Taxonomy" id="3402493"/>
    <lineage>
        <taxon>Eukaryota</taxon>
        <taxon>Metazoa</taxon>
        <taxon>Ecdysozoa</taxon>
        <taxon>Arthropoda</taxon>
        <taxon>Hexapoda</taxon>
        <taxon>Insecta</taxon>
        <taxon>Pterygota</taxon>
        <taxon>Neoptera</taxon>
        <taxon>Endopterygota</taxon>
        <taxon>Coleoptera</taxon>
        <taxon>Polyphaga</taxon>
        <taxon>Cucujiformia</taxon>
        <taxon>Chrysomeloidea</taxon>
        <taxon>Chrysomelidae</taxon>
        <taxon>Galerucinae</taxon>
        <taxon>Alticini</taxon>
        <taxon>Psylliodes</taxon>
    </lineage>
</organism>
<dbReference type="Proteomes" id="UP001153636">
    <property type="component" value="Chromosome 4"/>
</dbReference>
<gene>
    <name evidence="2" type="ORF">PSYICH_LOCUS9991</name>
</gene>
<reference evidence="2" key="1">
    <citation type="submission" date="2022-01" db="EMBL/GenBank/DDBJ databases">
        <authorList>
            <person name="King R."/>
        </authorList>
    </citation>
    <scope>NUCLEOTIDE SEQUENCE</scope>
</reference>
<dbReference type="AlphaFoldDB" id="A0A9P0CU53"/>
<dbReference type="InterPro" id="IPR031961">
    <property type="entry name" value="DUF4780"/>
</dbReference>
<evidence type="ECO:0000313" key="2">
    <source>
        <dbReference type="EMBL" id="CAH1109482.1"/>
    </source>
</evidence>
<evidence type="ECO:0000259" key="1">
    <source>
        <dbReference type="Pfam" id="PF16012"/>
    </source>
</evidence>
<dbReference type="EMBL" id="OV651816">
    <property type="protein sequence ID" value="CAH1109482.1"/>
    <property type="molecule type" value="Genomic_DNA"/>
</dbReference>
<proteinExistence type="predicted"/>
<sequence>MGRAALAVGSMDELPKASLWIPEEAPTDLDEKEIVLRRLEGQNPNLHVAKWCTFHHETKKDPKGNLFVFGIRDEDVGSLKVKSMRVSFVFTSSLTIRPNAEAGPSEE</sequence>
<protein>
    <recommendedName>
        <fullName evidence="1">DUF4780 domain-containing protein</fullName>
    </recommendedName>
</protein>
<name>A0A9P0CU53_9CUCU</name>
<dbReference type="OrthoDB" id="6771823at2759"/>